<gene>
    <name evidence="2" type="ORF">BDP27DRAFT_1370563</name>
    <name evidence="1" type="ORF">BDP27DRAFT_1370588</name>
</gene>
<dbReference type="AlphaFoldDB" id="A0A9P5PC06"/>
<sequence>MCLKLKETDKYESVERPVEFSAALTSLAPSSNSSWVPLSNMLYFKRNEQWMLHDPNPNPTTDMLKSYFVKGTYKIEFKFGDGAEANSPRHKAYSTSNPNFKFEYVMDGSVKRYGKSIETHILKGRALSNQSPKVVIRNGGTEWYTLLLGTTIGSSSTRAAYDILNAEMADFGIQKFESPKEVVD</sequence>
<accession>A0A9P5PC06</accession>
<name>A0A9P5PC06_9AGAR</name>
<dbReference type="EMBL" id="JADNRY010000244">
    <property type="protein sequence ID" value="KAF9060447.1"/>
    <property type="molecule type" value="Genomic_DNA"/>
</dbReference>
<evidence type="ECO:0000313" key="1">
    <source>
        <dbReference type="EMBL" id="KAF9060382.1"/>
    </source>
</evidence>
<dbReference type="Proteomes" id="UP000772434">
    <property type="component" value="Unassembled WGS sequence"/>
</dbReference>
<proteinExistence type="predicted"/>
<reference evidence="1" key="1">
    <citation type="submission" date="2020-11" db="EMBL/GenBank/DDBJ databases">
        <authorList>
            <consortium name="DOE Joint Genome Institute"/>
            <person name="Ahrendt S."/>
            <person name="Riley R."/>
            <person name="Andreopoulos W."/>
            <person name="Labutti K."/>
            <person name="Pangilinan J."/>
            <person name="Ruiz-Duenas F.J."/>
            <person name="Barrasa J.M."/>
            <person name="Sanchez-Garcia M."/>
            <person name="Camarero S."/>
            <person name="Miyauchi S."/>
            <person name="Serrano A."/>
            <person name="Linde D."/>
            <person name="Babiker R."/>
            <person name="Drula E."/>
            <person name="Ayuso-Fernandez I."/>
            <person name="Pacheco R."/>
            <person name="Padilla G."/>
            <person name="Ferreira P."/>
            <person name="Barriuso J."/>
            <person name="Kellner H."/>
            <person name="Castanera R."/>
            <person name="Alfaro M."/>
            <person name="Ramirez L."/>
            <person name="Pisabarro A.G."/>
            <person name="Kuo A."/>
            <person name="Tritt A."/>
            <person name="Lipzen A."/>
            <person name="He G."/>
            <person name="Yan M."/>
            <person name="Ng V."/>
            <person name="Cullen D."/>
            <person name="Martin F."/>
            <person name="Rosso M.-N."/>
            <person name="Henrissat B."/>
            <person name="Hibbett D."/>
            <person name="Martinez A.T."/>
            <person name="Grigoriev I.V."/>
        </authorList>
    </citation>
    <scope>NUCLEOTIDE SEQUENCE</scope>
    <source>
        <strain evidence="1">AH 40177</strain>
    </source>
</reference>
<organism evidence="1 3">
    <name type="scientific">Rhodocollybia butyracea</name>
    <dbReference type="NCBI Taxonomy" id="206335"/>
    <lineage>
        <taxon>Eukaryota</taxon>
        <taxon>Fungi</taxon>
        <taxon>Dikarya</taxon>
        <taxon>Basidiomycota</taxon>
        <taxon>Agaricomycotina</taxon>
        <taxon>Agaricomycetes</taxon>
        <taxon>Agaricomycetidae</taxon>
        <taxon>Agaricales</taxon>
        <taxon>Marasmiineae</taxon>
        <taxon>Omphalotaceae</taxon>
        <taxon>Rhodocollybia</taxon>
    </lineage>
</organism>
<dbReference type="OrthoDB" id="3120158at2759"/>
<evidence type="ECO:0000313" key="2">
    <source>
        <dbReference type="EMBL" id="KAF9060447.1"/>
    </source>
</evidence>
<protein>
    <submittedName>
        <fullName evidence="1">Uncharacterized protein</fullName>
    </submittedName>
</protein>
<comment type="caution">
    <text evidence="1">The sequence shown here is derived from an EMBL/GenBank/DDBJ whole genome shotgun (WGS) entry which is preliminary data.</text>
</comment>
<evidence type="ECO:0000313" key="3">
    <source>
        <dbReference type="Proteomes" id="UP000772434"/>
    </source>
</evidence>
<keyword evidence="3" id="KW-1185">Reference proteome</keyword>
<dbReference type="EMBL" id="JADNRY010000246">
    <property type="protein sequence ID" value="KAF9060382.1"/>
    <property type="molecule type" value="Genomic_DNA"/>
</dbReference>